<reference evidence="1 2" key="1">
    <citation type="submission" date="2020-04" db="EMBL/GenBank/DDBJ databases">
        <title>Flammeovirga sp. SR4, a novel species isolated from seawater.</title>
        <authorList>
            <person name="Wang X."/>
        </authorList>
    </citation>
    <scope>NUCLEOTIDE SEQUENCE [LARGE SCALE GENOMIC DNA]</scope>
    <source>
        <strain evidence="1 2">ATCC 23126</strain>
    </source>
</reference>
<name>A0A7X9NZ38_9BACT</name>
<evidence type="ECO:0000313" key="2">
    <source>
        <dbReference type="Proteomes" id="UP000576082"/>
    </source>
</evidence>
<dbReference type="Proteomes" id="UP000576082">
    <property type="component" value="Unassembled WGS sequence"/>
</dbReference>
<sequence>MKNKLILIGLLCMGVFFQSCELYDTYKEEVQAEFIGETVAFSVATPIGEVDSIKENSVPLSLEVRMPMAINTDRGIEVTYSFGGAASFGTDFTAKAIERNNPDFQDVTEKFATAEGGKFIIKNRIKSEDATGEENFTNTRNTADIEVSPLVVYGVDKEGGKTLDIILESAVNLDNGQEITVGQGGIRKVYNIVIEDIHCPTSLDGTYAAEMTTEEGTKTVDDVTLTTVGPLANPDNIWGLYNISNIAGDFQDIPFQIIDQCGEFLGPSDNYVSLQGETLSNGKISLEVLFTDGTTTKQWVLLLTKK</sequence>
<dbReference type="PROSITE" id="PS51257">
    <property type="entry name" value="PROKAR_LIPOPROTEIN"/>
    <property type="match status" value="1"/>
</dbReference>
<dbReference type="RefSeq" id="WP_169654197.1">
    <property type="nucleotide sequence ID" value="NZ_JABANE010000001.1"/>
</dbReference>
<protein>
    <submittedName>
        <fullName evidence="1">Uncharacterized protein</fullName>
    </submittedName>
</protein>
<evidence type="ECO:0000313" key="1">
    <source>
        <dbReference type="EMBL" id="NME66445.1"/>
    </source>
</evidence>
<gene>
    <name evidence="1" type="ORF">HHU12_00585</name>
</gene>
<organism evidence="1 2">
    <name type="scientific">Flammeovirga aprica JL-4</name>
    <dbReference type="NCBI Taxonomy" id="694437"/>
    <lineage>
        <taxon>Bacteria</taxon>
        <taxon>Pseudomonadati</taxon>
        <taxon>Bacteroidota</taxon>
        <taxon>Cytophagia</taxon>
        <taxon>Cytophagales</taxon>
        <taxon>Flammeovirgaceae</taxon>
        <taxon>Flammeovirga</taxon>
    </lineage>
</organism>
<dbReference type="EMBL" id="JABANE010000001">
    <property type="protein sequence ID" value="NME66445.1"/>
    <property type="molecule type" value="Genomic_DNA"/>
</dbReference>
<dbReference type="AlphaFoldDB" id="A0A7X9NZ38"/>
<keyword evidence="2" id="KW-1185">Reference proteome</keyword>
<comment type="caution">
    <text evidence="1">The sequence shown here is derived from an EMBL/GenBank/DDBJ whole genome shotgun (WGS) entry which is preliminary data.</text>
</comment>
<proteinExistence type="predicted"/>
<accession>A0A7X9NZ38</accession>